<feature type="compositionally biased region" description="Low complexity" evidence="1">
    <location>
        <begin position="54"/>
        <end position="71"/>
    </location>
</feature>
<evidence type="ECO:0000256" key="1">
    <source>
        <dbReference type="SAM" id="MobiDB-lite"/>
    </source>
</evidence>
<name>A0A8H6WIB0_9AGAR</name>
<dbReference type="AlphaFoldDB" id="A0A8H6WIB0"/>
<feature type="compositionally biased region" description="Low complexity" evidence="1">
    <location>
        <begin position="1"/>
        <end position="19"/>
    </location>
</feature>
<feature type="compositionally biased region" description="Low complexity" evidence="1">
    <location>
        <begin position="160"/>
        <end position="169"/>
    </location>
</feature>
<dbReference type="RefSeq" id="XP_037225956.1">
    <property type="nucleotide sequence ID" value="XM_037358046.1"/>
</dbReference>
<sequence>MSEAAATASSTTTTRSSPAVAPIDLRHMTSNSALVADGRRISQHLQPSARKGSRSPTSIPSSPTSVHSSSSAIFERDIEPIHLSPSSIVAKKDPHRIPRSKNTESIEQSVPSVLDSAASILASMDTDDGDSIAVIAPAPLSSTGLLDQGPIRSRSSGFASPIGFRSRSPSPSPRPGGAKRNSLLLNLPAAGQHPAFPSPPGSSSPSSSSAPLTATARQFVDPSTPTSNKRLSFISYTDLLSSTPTATQPLSSLTSPASSPGHIPGVALADSMTTAGSAYGGSAAPSLRNFAFGLSGDEDRTMDDVGGEWEREGLGKGLEERLEALQSVGMA</sequence>
<accession>A0A8H6WIB0</accession>
<reference evidence="2" key="1">
    <citation type="submission" date="2020-05" db="EMBL/GenBank/DDBJ databases">
        <title>Mycena genomes resolve the evolution of fungal bioluminescence.</title>
        <authorList>
            <person name="Tsai I.J."/>
        </authorList>
    </citation>
    <scope>NUCLEOTIDE SEQUENCE</scope>
    <source>
        <strain evidence="2">171206Taipei</strain>
    </source>
</reference>
<proteinExistence type="predicted"/>
<feature type="region of interest" description="Disordered" evidence="1">
    <location>
        <begin position="1"/>
        <end position="111"/>
    </location>
</feature>
<evidence type="ECO:0000313" key="3">
    <source>
        <dbReference type="Proteomes" id="UP000636479"/>
    </source>
</evidence>
<organism evidence="2 3">
    <name type="scientific">Mycena indigotica</name>
    <dbReference type="NCBI Taxonomy" id="2126181"/>
    <lineage>
        <taxon>Eukaryota</taxon>
        <taxon>Fungi</taxon>
        <taxon>Dikarya</taxon>
        <taxon>Basidiomycota</taxon>
        <taxon>Agaricomycotina</taxon>
        <taxon>Agaricomycetes</taxon>
        <taxon>Agaricomycetidae</taxon>
        <taxon>Agaricales</taxon>
        <taxon>Marasmiineae</taxon>
        <taxon>Mycenaceae</taxon>
        <taxon>Mycena</taxon>
    </lineage>
</organism>
<gene>
    <name evidence="2" type="ORF">MIND_00110100</name>
</gene>
<feature type="region of interest" description="Disordered" evidence="1">
    <location>
        <begin position="143"/>
        <end position="227"/>
    </location>
</feature>
<keyword evidence="3" id="KW-1185">Reference proteome</keyword>
<protein>
    <submittedName>
        <fullName evidence="2">Uncharacterized protein</fullName>
    </submittedName>
</protein>
<dbReference type="GeneID" id="59340562"/>
<dbReference type="EMBL" id="JACAZF010000001">
    <property type="protein sequence ID" value="KAF7315933.1"/>
    <property type="molecule type" value="Genomic_DNA"/>
</dbReference>
<dbReference type="Proteomes" id="UP000636479">
    <property type="component" value="Unassembled WGS sequence"/>
</dbReference>
<feature type="compositionally biased region" description="Basic and acidic residues" evidence="1">
    <location>
        <begin position="90"/>
        <end position="104"/>
    </location>
</feature>
<comment type="caution">
    <text evidence="2">The sequence shown here is derived from an EMBL/GenBank/DDBJ whole genome shotgun (WGS) entry which is preliminary data.</text>
</comment>
<evidence type="ECO:0000313" key="2">
    <source>
        <dbReference type="EMBL" id="KAF7315933.1"/>
    </source>
</evidence>
<dbReference type="OrthoDB" id="2563900at2759"/>